<comment type="caution">
    <text evidence="1">The sequence shown here is derived from an EMBL/GenBank/DDBJ whole genome shotgun (WGS) entry which is preliminary data.</text>
</comment>
<dbReference type="Proteomes" id="UP001062846">
    <property type="component" value="Chromosome 2"/>
</dbReference>
<evidence type="ECO:0000313" key="1">
    <source>
        <dbReference type="EMBL" id="KAI8566954.1"/>
    </source>
</evidence>
<keyword evidence="2" id="KW-1185">Reference proteome</keyword>
<reference evidence="1" key="1">
    <citation type="submission" date="2022-02" db="EMBL/GenBank/DDBJ databases">
        <title>Plant Genome Project.</title>
        <authorList>
            <person name="Zhang R.-G."/>
        </authorList>
    </citation>
    <scope>NUCLEOTIDE SEQUENCE</scope>
    <source>
        <strain evidence="1">AT1</strain>
    </source>
</reference>
<dbReference type="EMBL" id="CM046389">
    <property type="protein sequence ID" value="KAI8566954.1"/>
    <property type="molecule type" value="Genomic_DNA"/>
</dbReference>
<accession>A0ACC0PP91</accession>
<name>A0ACC0PP91_RHOML</name>
<evidence type="ECO:0000313" key="2">
    <source>
        <dbReference type="Proteomes" id="UP001062846"/>
    </source>
</evidence>
<protein>
    <submittedName>
        <fullName evidence="1">Uncharacterized protein</fullName>
    </submittedName>
</protein>
<proteinExistence type="predicted"/>
<organism evidence="1 2">
    <name type="scientific">Rhododendron molle</name>
    <name type="common">Chinese azalea</name>
    <name type="synonym">Azalea mollis</name>
    <dbReference type="NCBI Taxonomy" id="49168"/>
    <lineage>
        <taxon>Eukaryota</taxon>
        <taxon>Viridiplantae</taxon>
        <taxon>Streptophyta</taxon>
        <taxon>Embryophyta</taxon>
        <taxon>Tracheophyta</taxon>
        <taxon>Spermatophyta</taxon>
        <taxon>Magnoliopsida</taxon>
        <taxon>eudicotyledons</taxon>
        <taxon>Gunneridae</taxon>
        <taxon>Pentapetalae</taxon>
        <taxon>asterids</taxon>
        <taxon>Ericales</taxon>
        <taxon>Ericaceae</taxon>
        <taxon>Ericoideae</taxon>
        <taxon>Rhodoreae</taxon>
        <taxon>Rhododendron</taxon>
    </lineage>
</organism>
<sequence>MDTPSTQEDIPTWRAPDRGHFKANCDVGIPKGGGEGKLAVVIRDWKGNKVAHEIAALPKKNILPCNWFTFPPLSLFSILCNEEPL</sequence>
<gene>
    <name evidence="1" type="ORF">RHMOL_Rhmol02G0083000</name>
</gene>